<evidence type="ECO:0000256" key="12">
    <source>
        <dbReference type="ARBA" id="ARBA00061644"/>
    </source>
</evidence>
<dbReference type="PROSITE" id="PS50929">
    <property type="entry name" value="ABC_TM1F"/>
    <property type="match status" value="1"/>
</dbReference>
<dbReference type="Pfam" id="PF00664">
    <property type="entry name" value="ABC_membrane"/>
    <property type="match status" value="1"/>
</dbReference>
<evidence type="ECO:0000256" key="3">
    <source>
        <dbReference type="ARBA" id="ARBA00022475"/>
    </source>
</evidence>
<dbReference type="FunFam" id="3.40.50.300:FF:000299">
    <property type="entry name" value="ABC transporter ATP-binding protein/permease"/>
    <property type="match status" value="1"/>
</dbReference>
<dbReference type="Pfam" id="PF03412">
    <property type="entry name" value="Peptidase_C39"/>
    <property type="match status" value="1"/>
</dbReference>
<dbReference type="PROSITE" id="PS50893">
    <property type="entry name" value="ABC_TRANSPORTER_2"/>
    <property type="match status" value="1"/>
</dbReference>
<keyword evidence="18" id="KW-1185">Reference proteome</keyword>
<evidence type="ECO:0000259" key="14">
    <source>
        <dbReference type="PROSITE" id="PS50893"/>
    </source>
</evidence>
<dbReference type="Gene3D" id="3.40.50.300">
    <property type="entry name" value="P-loop containing nucleotide triphosphate hydrolases"/>
    <property type="match status" value="1"/>
</dbReference>
<evidence type="ECO:0000256" key="7">
    <source>
        <dbReference type="ARBA" id="ARBA00022840"/>
    </source>
</evidence>
<dbReference type="InterPro" id="IPR017871">
    <property type="entry name" value="ABC_transporter-like_CS"/>
</dbReference>
<feature type="transmembrane region" description="Helical" evidence="13">
    <location>
        <begin position="194"/>
        <end position="215"/>
    </location>
</feature>
<feature type="transmembrane region" description="Helical" evidence="13">
    <location>
        <begin position="407"/>
        <end position="429"/>
    </location>
</feature>
<dbReference type="InterPro" id="IPR027417">
    <property type="entry name" value="P-loop_NTPase"/>
</dbReference>
<dbReference type="Pfam" id="PF00005">
    <property type="entry name" value="ABC_tran"/>
    <property type="match status" value="1"/>
</dbReference>
<reference evidence="17 18" key="1">
    <citation type="submission" date="2019-06" db="EMBL/GenBank/DDBJ databases">
        <title>Sequencing the genomes of 1000 actinobacteria strains.</title>
        <authorList>
            <person name="Klenk H.-P."/>
        </authorList>
    </citation>
    <scope>NUCLEOTIDE SEQUENCE [LARGE SCALE GENOMIC DNA]</scope>
    <source>
        <strain evidence="17 18">DSM 45511</strain>
    </source>
</reference>
<feature type="domain" description="ABC transporter" evidence="14">
    <location>
        <begin position="474"/>
        <end position="705"/>
    </location>
</feature>
<dbReference type="GO" id="GO:0034040">
    <property type="term" value="F:ATPase-coupled lipid transmembrane transporter activity"/>
    <property type="evidence" value="ECO:0007669"/>
    <property type="project" value="TreeGrafter"/>
</dbReference>
<dbReference type="PANTHER" id="PTHR24221:SF654">
    <property type="entry name" value="ATP-BINDING CASSETTE SUB-FAMILY B MEMBER 6"/>
    <property type="match status" value="1"/>
</dbReference>
<name>A0A543FS80_9PSEU</name>
<dbReference type="EMBL" id="VFPH01000002">
    <property type="protein sequence ID" value="TQM36695.1"/>
    <property type="molecule type" value="Genomic_DNA"/>
</dbReference>
<dbReference type="GO" id="GO:0008234">
    <property type="term" value="F:cysteine-type peptidase activity"/>
    <property type="evidence" value="ECO:0007669"/>
    <property type="project" value="UniProtKB-KW"/>
</dbReference>
<keyword evidence="10 13" id="KW-0472">Membrane</keyword>
<evidence type="ECO:0000256" key="11">
    <source>
        <dbReference type="ARBA" id="ARBA00043264"/>
    </source>
</evidence>
<organism evidence="17 18">
    <name type="scientific">Pseudonocardia cypriaca</name>
    <dbReference type="NCBI Taxonomy" id="882449"/>
    <lineage>
        <taxon>Bacteria</taxon>
        <taxon>Bacillati</taxon>
        <taxon>Actinomycetota</taxon>
        <taxon>Actinomycetes</taxon>
        <taxon>Pseudonocardiales</taxon>
        <taxon>Pseudonocardiaceae</taxon>
        <taxon>Pseudonocardia</taxon>
    </lineage>
</organism>
<evidence type="ECO:0000256" key="6">
    <source>
        <dbReference type="ARBA" id="ARBA00022807"/>
    </source>
</evidence>
<feature type="domain" description="Peptidase C39" evidence="16">
    <location>
        <begin position="6"/>
        <end position="125"/>
    </location>
</feature>
<dbReference type="GO" id="GO:0043213">
    <property type="term" value="P:bacteriocin transport"/>
    <property type="evidence" value="ECO:0007669"/>
    <property type="project" value="UniProtKB-KW"/>
</dbReference>
<evidence type="ECO:0000256" key="1">
    <source>
        <dbReference type="ARBA" id="ARBA00004651"/>
    </source>
</evidence>
<dbReference type="Gene3D" id="1.20.1560.10">
    <property type="entry name" value="ABC transporter type 1, transmembrane domain"/>
    <property type="match status" value="1"/>
</dbReference>
<gene>
    <name evidence="17" type="ORF">FB388_3880</name>
</gene>
<dbReference type="InterPro" id="IPR011527">
    <property type="entry name" value="ABC1_TM_dom"/>
</dbReference>
<dbReference type="GO" id="GO:0016887">
    <property type="term" value="F:ATP hydrolysis activity"/>
    <property type="evidence" value="ECO:0007669"/>
    <property type="project" value="InterPro"/>
</dbReference>
<protein>
    <submittedName>
        <fullName evidence="17">ABC-type bacteriocin/lantibiotic exporter with double-glycine peptidase domain</fullName>
    </submittedName>
</protein>
<dbReference type="InterPro" id="IPR003593">
    <property type="entry name" value="AAA+_ATPase"/>
</dbReference>
<sequence length="716" mass="76742">MPVVLQEGALDCGVACLTMLACALGLPTSLRQASELVDVGRDGGTAEAIIGAGRGLGLDMRAFRVADRLPTAFELPVMVHWRFSHWLVVERIVGSVVHVVDPAIGRRRIDASEFGRGFTGVVLAPRRLPDFQALPEQRRPWPEYIRALGRIPGMRACLLRILLAGIAIQVITLIGPLLTKVVVDQVLPGGSHRLLWAIGALLLLLAGLFAAVQLLRNRVLVALRTRVDVAVMGGFFRHVLGLPYPSLQRRSSGDLLMRMTSNTVIREILGTQTMGMLLDGMTAVTVGAVLLLVSPAFAAVALLVALAHAVVVLPLMRPMRERIRDELSSAAASEAFLVEALRGMAALKANGAEEAALVRWENLFSRSMRDATRRGLLGGVTTATSATAALFGPVLALWLGAWMVLDGFLGLGTMLALVSLTGLFLLPIARVLGAAQQLQLVAGQMRRVMELLVERQERDEALPDHPGGAGHLQLRGAGVRYDRYGPWVLRDVDLSIAPGQKVAIVGRTGSGKSTLLNLITGLQPPSEGRVLLDGIDLAGVSLTSVRKRFGVVLQDAFLFNGTVRANIALDDPDLPLDDVGRAAHLARLDEDIAGWPMGFETIVGENGSALSGGQRQRVVLARAVARRPACLILDEATSHLDAVTERAVQDTLRQLDCAVVMVAHRLSTVRDADKIVVLEQGRVVETGTHEELLAASGTYARLVENQMLSGQETAPA</sequence>
<feature type="domain" description="ABC transmembrane type-1" evidence="15">
    <location>
        <begin position="161"/>
        <end position="440"/>
    </location>
</feature>
<keyword evidence="4 13" id="KW-0812">Transmembrane</keyword>
<feature type="transmembrane region" description="Helical" evidence="13">
    <location>
        <begin position="283"/>
        <end position="316"/>
    </location>
</feature>
<keyword evidence="6" id="KW-0788">Thiol protease</keyword>
<evidence type="ECO:0000256" key="10">
    <source>
        <dbReference type="ARBA" id="ARBA00023136"/>
    </source>
</evidence>
<dbReference type="PANTHER" id="PTHR24221">
    <property type="entry name" value="ATP-BINDING CASSETTE SUB-FAMILY B"/>
    <property type="match status" value="1"/>
</dbReference>
<evidence type="ECO:0000256" key="13">
    <source>
        <dbReference type="SAM" id="Phobius"/>
    </source>
</evidence>
<dbReference type="Proteomes" id="UP000319818">
    <property type="component" value="Unassembled WGS sequence"/>
</dbReference>
<dbReference type="AlphaFoldDB" id="A0A543FS80"/>
<dbReference type="SUPFAM" id="SSF52540">
    <property type="entry name" value="P-loop containing nucleoside triphosphate hydrolases"/>
    <property type="match status" value="1"/>
</dbReference>
<dbReference type="GO" id="GO:0005524">
    <property type="term" value="F:ATP binding"/>
    <property type="evidence" value="ECO:0007669"/>
    <property type="project" value="UniProtKB-KW"/>
</dbReference>
<evidence type="ECO:0000256" key="4">
    <source>
        <dbReference type="ARBA" id="ARBA00022692"/>
    </source>
</evidence>
<evidence type="ECO:0000256" key="2">
    <source>
        <dbReference type="ARBA" id="ARBA00022448"/>
    </source>
</evidence>
<comment type="caution">
    <text evidence="17">The sequence shown here is derived from an EMBL/GenBank/DDBJ whole genome shotgun (WGS) entry which is preliminary data.</text>
</comment>
<dbReference type="InterPro" id="IPR003439">
    <property type="entry name" value="ABC_transporter-like_ATP-bd"/>
</dbReference>
<dbReference type="InterPro" id="IPR005074">
    <property type="entry name" value="Peptidase_C39"/>
</dbReference>
<evidence type="ECO:0000259" key="16">
    <source>
        <dbReference type="PROSITE" id="PS50990"/>
    </source>
</evidence>
<proteinExistence type="inferred from homology"/>
<evidence type="ECO:0000256" key="9">
    <source>
        <dbReference type="ARBA" id="ARBA00022989"/>
    </source>
</evidence>
<dbReference type="GO" id="GO:0140359">
    <property type="term" value="F:ABC-type transporter activity"/>
    <property type="evidence" value="ECO:0007669"/>
    <property type="project" value="InterPro"/>
</dbReference>
<evidence type="ECO:0000256" key="5">
    <source>
        <dbReference type="ARBA" id="ARBA00022741"/>
    </source>
</evidence>
<keyword evidence="7" id="KW-0067">ATP-binding</keyword>
<dbReference type="SMART" id="SM00382">
    <property type="entry name" value="AAA"/>
    <property type="match status" value="1"/>
</dbReference>
<comment type="similarity">
    <text evidence="12">Belongs to the ABC transporter superfamily. Lipid exporter (TC 3.A.1.106) family.</text>
</comment>
<keyword evidence="11" id="KW-0080">Bacteriocin transport</keyword>
<dbReference type="InterPro" id="IPR039421">
    <property type="entry name" value="Type_1_exporter"/>
</dbReference>
<keyword evidence="9 13" id="KW-1133">Transmembrane helix</keyword>
<evidence type="ECO:0000313" key="18">
    <source>
        <dbReference type="Proteomes" id="UP000319818"/>
    </source>
</evidence>
<evidence type="ECO:0000256" key="8">
    <source>
        <dbReference type="ARBA" id="ARBA00022927"/>
    </source>
</evidence>
<evidence type="ECO:0000313" key="17">
    <source>
        <dbReference type="EMBL" id="TQM36695.1"/>
    </source>
</evidence>
<dbReference type="InterPro" id="IPR036640">
    <property type="entry name" value="ABC1_TM_sf"/>
</dbReference>
<dbReference type="Gene3D" id="3.90.70.10">
    <property type="entry name" value="Cysteine proteinases"/>
    <property type="match status" value="1"/>
</dbReference>
<keyword evidence="2" id="KW-0813">Transport</keyword>
<feature type="transmembrane region" description="Helical" evidence="13">
    <location>
        <begin position="156"/>
        <end position="174"/>
    </location>
</feature>
<keyword evidence="3" id="KW-1003">Cell membrane</keyword>
<dbReference type="GO" id="GO:0006508">
    <property type="term" value="P:proteolysis"/>
    <property type="evidence" value="ECO:0007669"/>
    <property type="project" value="InterPro"/>
</dbReference>
<feature type="transmembrane region" description="Helical" evidence="13">
    <location>
        <begin position="376"/>
        <end position="401"/>
    </location>
</feature>
<keyword evidence="6" id="KW-0645">Protease</keyword>
<keyword evidence="6" id="KW-0378">Hydrolase</keyword>
<dbReference type="SUPFAM" id="SSF90123">
    <property type="entry name" value="ABC transporter transmembrane region"/>
    <property type="match status" value="1"/>
</dbReference>
<dbReference type="GO" id="GO:0005886">
    <property type="term" value="C:plasma membrane"/>
    <property type="evidence" value="ECO:0007669"/>
    <property type="project" value="UniProtKB-SubCell"/>
</dbReference>
<keyword evidence="5" id="KW-0547">Nucleotide-binding</keyword>
<comment type="subcellular location">
    <subcellularLocation>
        <location evidence="1">Cell membrane</location>
        <topology evidence="1">Multi-pass membrane protein</topology>
    </subcellularLocation>
</comment>
<evidence type="ECO:0000259" key="15">
    <source>
        <dbReference type="PROSITE" id="PS50929"/>
    </source>
</evidence>
<dbReference type="GO" id="GO:0015031">
    <property type="term" value="P:protein transport"/>
    <property type="evidence" value="ECO:0007669"/>
    <property type="project" value="UniProtKB-KW"/>
</dbReference>
<dbReference type="PROSITE" id="PS50990">
    <property type="entry name" value="PEPTIDASE_C39"/>
    <property type="match status" value="1"/>
</dbReference>
<dbReference type="PROSITE" id="PS00211">
    <property type="entry name" value="ABC_TRANSPORTER_1"/>
    <property type="match status" value="1"/>
</dbReference>
<keyword evidence="8" id="KW-0653">Protein transport</keyword>
<accession>A0A543FS80</accession>
<dbReference type="RefSeq" id="WP_211362104.1">
    <property type="nucleotide sequence ID" value="NZ_VFPH01000002.1"/>
</dbReference>